<dbReference type="InterPro" id="IPR001680">
    <property type="entry name" value="WD40_rpt"/>
</dbReference>
<evidence type="ECO:0000313" key="4">
    <source>
        <dbReference type="Proteomes" id="UP001211907"/>
    </source>
</evidence>
<keyword evidence="1" id="KW-0853">WD repeat</keyword>
<feature type="compositionally biased region" description="Low complexity" evidence="2">
    <location>
        <begin position="654"/>
        <end position="669"/>
    </location>
</feature>
<dbReference type="AlphaFoldDB" id="A0AAD5SXB5"/>
<dbReference type="SMART" id="SM00320">
    <property type="entry name" value="WD40"/>
    <property type="match status" value="2"/>
</dbReference>
<dbReference type="Proteomes" id="UP001211907">
    <property type="component" value="Unassembled WGS sequence"/>
</dbReference>
<dbReference type="InterPro" id="IPR036322">
    <property type="entry name" value="WD40_repeat_dom_sf"/>
</dbReference>
<evidence type="ECO:0000256" key="1">
    <source>
        <dbReference type="PROSITE-ProRule" id="PRU00221"/>
    </source>
</evidence>
<dbReference type="InterPro" id="IPR049916">
    <property type="entry name" value="WDR72-like"/>
</dbReference>
<feature type="compositionally biased region" description="Polar residues" evidence="2">
    <location>
        <begin position="607"/>
        <end position="617"/>
    </location>
</feature>
<dbReference type="InterPro" id="IPR015943">
    <property type="entry name" value="WD40/YVTN_repeat-like_dom_sf"/>
</dbReference>
<feature type="non-terminal residue" evidence="3">
    <location>
        <position position="1197"/>
    </location>
</feature>
<name>A0AAD5SXB5_9FUNG</name>
<dbReference type="SUPFAM" id="SSF50978">
    <property type="entry name" value="WD40 repeat-like"/>
    <property type="match status" value="2"/>
</dbReference>
<accession>A0AAD5SXB5</accession>
<dbReference type="Pfam" id="PF00400">
    <property type="entry name" value="WD40"/>
    <property type="match status" value="1"/>
</dbReference>
<comment type="caution">
    <text evidence="3">The sequence shown here is derived from an EMBL/GenBank/DDBJ whole genome shotgun (WGS) entry which is preliminary data.</text>
</comment>
<evidence type="ECO:0000313" key="3">
    <source>
        <dbReference type="EMBL" id="KAJ3110282.1"/>
    </source>
</evidence>
<organism evidence="3 4">
    <name type="scientific">Physocladia obscura</name>
    <dbReference type="NCBI Taxonomy" id="109957"/>
    <lineage>
        <taxon>Eukaryota</taxon>
        <taxon>Fungi</taxon>
        <taxon>Fungi incertae sedis</taxon>
        <taxon>Chytridiomycota</taxon>
        <taxon>Chytridiomycota incertae sedis</taxon>
        <taxon>Chytridiomycetes</taxon>
        <taxon>Chytridiales</taxon>
        <taxon>Chytriomycetaceae</taxon>
        <taxon>Physocladia</taxon>
    </lineage>
</organism>
<dbReference type="GO" id="GO:0005737">
    <property type="term" value="C:cytoplasm"/>
    <property type="evidence" value="ECO:0007669"/>
    <property type="project" value="TreeGrafter"/>
</dbReference>
<feature type="region of interest" description="Disordered" evidence="2">
    <location>
        <begin position="607"/>
        <end position="674"/>
    </location>
</feature>
<feature type="repeat" description="WD" evidence="1">
    <location>
        <begin position="423"/>
        <end position="447"/>
    </location>
</feature>
<feature type="repeat" description="WD" evidence="1">
    <location>
        <begin position="1118"/>
        <end position="1153"/>
    </location>
</feature>
<sequence>MASFVIPLALMSTEAPAVGQVARAISTNDGSAVIVAFESGTIAIYAARANSNVRLFEFTFSFSLVSSQTRHSFSLTPRLLLFGRGSQRISALVLATLDIDGPATKENVLLAADETGGVIMWDLADGRALQAAEAVYPATISHLLISSSSRFVICAGLSECFAILDAASLECLKVIKNISGWTASMNILNFGPNSADTIFRGTTSGNVDAFKFNETSIELVRTQLNSISFDGPRHDYSPITCIHISKFGLRLIMAIQKRVCHILQPEQNFTSISGSAYIYFIGNADQLHYGSSSNSSCILVSNGETIISGNDPQFSATENSTPFSAIASFKLSSALKLSNPINSTGRNKSKYKITAATLVSDKLIAIGYDFGQILVVPIAAPFFHTSDELKIQAVCVFDGHDGPVRTLFQMDFRGPGVIVGGKNILVSSGVDDMIKIWDLESGKLLGRLVCHACPVRIFVPIPLNAGMKLKHGIISVAEDESVAIIDLDSMQSRYILTGHAYPILALHWRSLEETMIVQCSNSERTIYLKTGHLDRFEQGEIADDILSCCDCYLMLNDFGNDYANASTRQTFSAFPITHGLRATPSCFILLINLKRFINDVYGGQYSLTPPTTPPQSVRNRHRHIHERRTEQSPTRNSNLKIPGLSKSPSHSRISTVSPSPASPTPVSRSLTMKKGNELNASSNSRTIMTPPITIATATMTTPIPRVFGDKNLVRAILSIIMSWGVDNEIDRTCQNSFELTAPLPAVSIGHRGANGFISIPIHHQQRFEKSDVFDLNSEWTLSPTMSASRMLQIVSLLRTLGIKKEYHADVSQIIAKFCVISRLELQNSESCFQHPSFSFLAKYWQDQILDVQQAARIVFSKTLNNLSGHEKLPSLSASISKKPAKVNMRASVILGIIGCEDPSLFSQRVCKDVAESLDILLREDIRSSHRLMAVELIGRGFKTWEPHVNASSILRSIITTTGLQSPAPQQIQQQQLNSVGSVGPSSALVMVSRQAVVQIASVNPGLFISTVTFDFVHSKIIAERVGGLKLLGMFVAKKPMLLYSHIPRIIESMVKSLDPNVAGMREAVQNVVTSNFAELVKTFPNVAFHHGSQKLAVGTAEGPTVVYDLKTATKAQVLEGHARPVTAVAFSPDGKLSATFSYEENVVRFWQLSVGFLNSLVGAFGGGGGGGSGNSPSGLAKAGYMKSFREFSVGPPQ</sequence>
<dbReference type="PANTHER" id="PTHR44099">
    <property type="entry name" value="RABCONNECTIN-3B, ISOFORM A"/>
    <property type="match status" value="1"/>
</dbReference>
<gene>
    <name evidence="3" type="ORF">HK100_003087</name>
</gene>
<dbReference type="Gene3D" id="2.130.10.10">
    <property type="entry name" value="YVTN repeat-like/Quinoprotein amine dehydrogenase"/>
    <property type="match status" value="3"/>
</dbReference>
<dbReference type="PROSITE" id="PS50082">
    <property type="entry name" value="WD_REPEATS_2"/>
    <property type="match status" value="2"/>
</dbReference>
<evidence type="ECO:0000256" key="2">
    <source>
        <dbReference type="SAM" id="MobiDB-lite"/>
    </source>
</evidence>
<keyword evidence="4" id="KW-1185">Reference proteome</keyword>
<dbReference type="PANTHER" id="PTHR44099:SF4">
    <property type="entry name" value="RABCONNECTIN-3B, ISOFORM A"/>
    <property type="match status" value="1"/>
</dbReference>
<protein>
    <submittedName>
        <fullName evidence="3">Uncharacterized protein</fullName>
    </submittedName>
</protein>
<reference evidence="3" key="1">
    <citation type="submission" date="2020-05" db="EMBL/GenBank/DDBJ databases">
        <title>Phylogenomic resolution of chytrid fungi.</title>
        <authorList>
            <person name="Stajich J.E."/>
            <person name="Amses K."/>
            <person name="Simmons R."/>
            <person name="Seto K."/>
            <person name="Myers J."/>
            <person name="Bonds A."/>
            <person name="Quandt C.A."/>
            <person name="Barry K."/>
            <person name="Liu P."/>
            <person name="Grigoriev I."/>
            <person name="Longcore J.E."/>
            <person name="James T.Y."/>
        </authorList>
    </citation>
    <scope>NUCLEOTIDE SEQUENCE</scope>
    <source>
        <strain evidence="3">JEL0513</strain>
    </source>
</reference>
<proteinExistence type="predicted"/>
<dbReference type="EMBL" id="JADGJH010001749">
    <property type="protein sequence ID" value="KAJ3110282.1"/>
    <property type="molecule type" value="Genomic_DNA"/>
</dbReference>